<keyword evidence="2 4" id="KW-0238">DNA-binding</keyword>
<keyword evidence="3" id="KW-0804">Transcription</keyword>
<dbReference type="SUPFAM" id="SSF46689">
    <property type="entry name" value="Homeodomain-like"/>
    <property type="match status" value="1"/>
</dbReference>
<evidence type="ECO:0000259" key="5">
    <source>
        <dbReference type="PROSITE" id="PS50977"/>
    </source>
</evidence>
<dbReference type="GO" id="GO:0003677">
    <property type="term" value="F:DNA binding"/>
    <property type="evidence" value="ECO:0007669"/>
    <property type="project" value="UniProtKB-UniRule"/>
</dbReference>
<dbReference type="SUPFAM" id="SSF48498">
    <property type="entry name" value="Tetracyclin repressor-like, C-terminal domain"/>
    <property type="match status" value="1"/>
</dbReference>
<sequence>MSKGERTRAMILDEALALSSTDGLAGLTIGSLAERLGMSKSGLFAHFGSKEQLQAAVIERAGEMFTDVVIRPSLEKPRGLPRVCALFENWIDWTKGAGLPGGCPMQSASLELDDKPGPLRDLVAHQQDRLRSFIARGVRMAMEEGHLRPDLDVDQFVFEGISISFGFAMNHRLLNHPDAEQWARNAIRGLVQRSLPDKT</sequence>
<protein>
    <submittedName>
        <fullName evidence="6">TetR/AcrR family transcriptional regulator</fullName>
    </submittedName>
</protein>
<dbReference type="PANTHER" id="PTHR47506">
    <property type="entry name" value="TRANSCRIPTIONAL REGULATORY PROTEIN"/>
    <property type="match status" value="1"/>
</dbReference>
<dbReference type="KEGG" id="acru:HHL28_08745"/>
<dbReference type="EMBL" id="CP051775">
    <property type="protein sequence ID" value="QJE73162.1"/>
    <property type="molecule type" value="Genomic_DNA"/>
</dbReference>
<accession>A0A858R7C7</accession>
<dbReference type="PANTHER" id="PTHR47506:SF6">
    <property type="entry name" value="HTH-TYPE TRANSCRIPTIONAL REPRESSOR NEMR"/>
    <property type="match status" value="1"/>
</dbReference>
<dbReference type="Pfam" id="PF00440">
    <property type="entry name" value="TetR_N"/>
    <property type="match status" value="1"/>
</dbReference>
<dbReference type="Gene3D" id="1.10.357.10">
    <property type="entry name" value="Tetracycline Repressor, domain 2"/>
    <property type="match status" value="1"/>
</dbReference>
<evidence type="ECO:0000256" key="3">
    <source>
        <dbReference type="ARBA" id="ARBA00023163"/>
    </source>
</evidence>
<keyword evidence="7" id="KW-1185">Reference proteome</keyword>
<name>A0A858R7C7_9PROT</name>
<keyword evidence="1" id="KW-0805">Transcription regulation</keyword>
<dbReference type="AlphaFoldDB" id="A0A858R7C7"/>
<evidence type="ECO:0000313" key="6">
    <source>
        <dbReference type="EMBL" id="QJE73162.1"/>
    </source>
</evidence>
<organism evidence="6 7">
    <name type="scientific">Aerophototrophica crusticola</name>
    <dbReference type="NCBI Taxonomy" id="1709002"/>
    <lineage>
        <taxon>Bacteria</taxon>
        <taxon>Pseudomonadati</taxon>
        <taxon>Pseudomonadota</taxon>
        <taxon>Alphaproteobacteria</taxon>
        <taxon>Rhodospirillales</taxon>
        <taxon>Rhodospirillaceae</taxon>
        <taxon>Aerophototrophica</taxon>
    </lineage>
</organism>
<reference evidence="6" key="1">
    <citation type="submission" date="2020-04" db="EMBL/GenBank/DDBJ databases">
        <title>A desert anoxygenic phototrophic bacterium fixes CO2 using RubisCO under aerobic conditions.</title>
        <authorList>
            <person name="Tang K."/>
        </authorList>
    </citation>
    <scope>NUCLEOTIDE SEQUENCE [LARGE SCALE GENOMIC DNA]</scope>
    <source>
        <strain evidence="6">MIMtkB3</strain>
    </source>
</reference>
<dbReference type="PRINTS" id="PR00455">
    <property type="entry name" value="HTHTETR"/>
</dbReference>
<gene>
    <name evidence="6" type="ORF">HHL28_08745</name>
</gene>
<dbReference type="Gene3D" id="1.10.10.60">
    <property type="entry name" value="Homeodomain-like"/>
    <property type="match status" value="1"/>
</dbReference>
<feature type="DNA-binding region" description="H-T-H motif" evidence="4">
    <location>
        <begin position="28"/>
        <end position="47"/>
    </location>
</feature>
<dbReference type="InterPro" id="IPR009057">
    <property type="entry name" value="Homeodomain-like_sf"/>
</dbReference>
<dbReference type="InterPro" id="IPR011075">
    <property type="entry name" value="TetR_C"/>
</dbReference>
<evidence type="ECO:0000256" key="2">
    <source>
        <dbReference type="ARBA" id="ARBA00023125"/>
    </source>
</evidence>
<evidence type="ECO:0000313" key="7">
    <source>
        <dbReference type="Proteomes" id="UP000501891"/>
    </source>
</evidence>
<dbReference type="InterPro" id="IPR001647">
    <property type="entry name" value="HTH_TetR"/>
</dbReference>
<feature type="domain" description="HTH tetR-type" evidence="5">
    <location>
        <begin position="5"/>
        <end position="65"/>
    </location>
</feature>
<dbReference type="PROSITE" id="PS50977">
    <property type="entry name" value="HTH_TETR_2"/>
    <property type="match status" value="1"/>
</dbReference>
<dbReference type="Pfam" id="PF16925">
    <property type="entry name" value="TetR_C_13"/>
    <property type="match status" value="1"/>
</dbReference>
<evidence type="ECO:0000256" key="1">
    <source>
        <dbReference type="ARBA" id="ARBA00023015"/>
    </source>
</evidence>
<evidence type="ECO:0000256" key="4">
    <source>
        <dbReference type="PROSITE-ProRule" id="PRU00335"/>
    </source>
</evidence>
<proteinExistence type="predicted"/>
<dbReference type="InterPro" id="IPR036271">
    <property type="entry name" value="Tet_transcr_reg_TetR-rel_C_sf"/>
</dbReference>
<dbReference type="Proteomes" id="UP000501891">
    <property type="component" value="Chromosome"/>
</dbReference>